<organism evidence="2 3">
    <name type="scientific">Tritrichomonas foetus</name>
    <dbReference type="NCBI Taxonomy" id="1144522"/>
    <lineage>
        <taxon>Eukaryota</taxon>
        <taxon>Metamonada</taxon>
        <taxon>Parabasalia</taxon>
        <taxon>Tritrichomonadida</taxon>
        <taxon>Tritrichomonadidae</taxon>
        <taxon>Tritrichomonas</taxon>
    </lineage>
</organism>
<dbReference type="InterPro" id="IPR001666">
    <property type="entry name" value="PI_transfer"/>
</dbReference>
<dbReference type="SUPFAM" id="SSF55961">
    <property type="entry name" value="Bet v1-like"/>
    <property type="match status" value="1"/>
</dbReference>
<evidence type="ECO:0000259" key="1">
    <source>
        <dbReference type="Pfam" id="PF02121"/>
    </source>
</evidence>
<evidence type="ECO:0000313" key="3">
    <source>
        <dbReference type="Proteomes" id="UP000179807"/>
    </source>
</evidence>
<evidence type="ECO:0000313" key="2">
    <source>
        <dbReference type="EMBL" id="OHT09636.1"/>
    </source>
</evidence>
<sequence>MRLIEYRIILPFAIDYYPLADTYMYTRRMEIGASEGENVELLNDKIYDDEEGTVYYSSHVYHCYNRIPSAMKWLVPKSLSDFREESWTSYPRCWSRFIVDFLGDSFKVDIKTRQHEFINLETINSNPCDLTDDELNIREIRYIDILQTDPKPEREEWNLDGFSFEEAGIHTLHCYQTENYDFMKPPEWIKNYKGKMTLCAKVIKANISIWGFQTTAEKLVAENMAISIFLDSGRAQVALAEQWIHMSKDDINEIYMDVARKVMNIAHEKEINDMKKKSWISGY</sequence>
<dbReference type="RefSeq" id="XP_068362772.1">
    <property type="nucleotide sequence ID" value="XM_068501976.1"/>
</dbReference>
<dbReference type="GeneID" id="94836680"/>
<feature type="domain" description="Phosphatidylinositol transfer protein N-terminal" evidence="1">
    <location>
        <begin position="1"/>
        <end position="254"/>
    </location>
</feature>
<dbReference type="Proteomes" id="UP000179807">
    <property type="component" value="Unassembled WGS sequence"/>
</dbReference>
<comment type="caution">
    <text evidence="2">The sequence shown here is derived from an EMBL/GenBank/DDBJ whole genome shotgun (WGS) entry which is preliminary data.</text>
</comment>
<reference evidence="2" key="1">
    <citation type="submission" date="2016-10" db="EMBL/GenBank/DDBJ databases">
        <authorList>
            <person name="Benchimol M."/>
            <person name="Almeida L.G."/>
            <person name="Vasconcelos A.T."/>
            <person name="Perreira-Neves A."/>
            <person name="Rosa I.A."/>
            <person name="Tasca T."/>
            <person name="Bogo M.R."/>
            <person name="de Souza W."/>
        </authorList>
    </citation>
    <scope>NUCLEOTIDE SEQUENCE [LARGE SCALE GENOMIC DNA]</scope>
    <source>
        <strain evidence="2">K</strain>
    </source>
</reference>
<dbReference type="VEuPathDB" id="TrichDB:TRFO_21447"/>
<dbReference type="PANTHER" id="PTHR10658">
    <property type="entry name" value="PHOSPHATIDYLINOSITOL TRANSFER PROTEIN"/>
    <property type="match status" value="1"/>
</dbReference>
<dbReference type="Pfam" id="PF02121">
    <property type="entry name" value="IP_trans"/>
    <property type="match status" value="1"/>
</dbReference>
<dbReference type="AlphaFoldDB" id="A0A1J4KII0"/>
<name>A0A1J4KII0_9EUKA</name>
<dbReference type="EMBL" id="MLAK01000634">
    <property type="protein sequence ID" value="OHT09636.1"/>
    <property type="molecule type" value="Genomic_DNA"/>
</dbReference>
<dbReference type="GO" id="GO:0005548">
    <property type="term" value="F:phospholipid transporter activity"/>
    <property type="evidence" value="ECO:0007669"/>
    <property type="project" value="InterPro"/>
</dbReference>
<dbReference type="OrthoDB" id="10053061at2759"/>
<dbReference type="Gene3D" id="3.30.530.20">
    <property type="match status" value="1"/>
</dbReference>
<dbReference type="InterPro" id="IPR023393">
    <property type="entry name" value="START-like_dom_sf"/>
</dbReference>
<proteinExistence type="predicted"/>
<accession>A0A1J4KII0</accession>
<dbReference type="InterPro" id="IPR055261">
    <property type="entry name" value="PI_transfer_N"/>
</dbReference>
<gene>
    <name evidence="2" type="ORF">TRFO_21447</name>
</gene>
<keyword evidence="3" id="KW-1185">Reference proteome</keyword>
<dbReference type="PANTHER" id="PTHR10658:SF11">
    <property type="entry name" value="VIBRATOR, ISOFORM B"/>
    <property type="match status" value="1"/>
</dbReference>
<protein>
    <submittedName>
        <fullName evidence="2">Phosphatidylinositol transfer protein</fullName>
    </submittedName>
</protein>